<dbReference type="OrthoDB" id="71564at2"/>
<dbReference type="Gene3D" id="1.20.120.450">
    <property type="entry name" value="dinb family like domain"/>
    <property type="match status" value="1"/>
</dbReference>
<dbReference type="InterPro" id="IPR024775">
    <property type="entry name" value="DinB-like"/>
</dbReference>
<comment type="caution">
    <text evidence="2">The sequence shown here is derived from an EMBL/GenBank/DDBJ whole genome shotgun (WGS) entry which is preliminary data.</text>
</comment>
<protein>
    <recommendedName>
        <fullName evidence="1">DinB-like domain-containing protein</fullName>
    </recommendedName>
</protein>
<evidence type="ECO:0000313" key="2">
    <source>
        <dbReference type="EMBL" id="OLV16301.1"/>
    </source>
</evidence>
<evidence type="ECO:0000259" key="1">
    <source>
        <dbReference type="Pfam" id="PF12867"/>
    </source>
</evidence>
<accession>A0A1U7NTS0</accession>
<dbReference type="Proteomes" id="UP000186607">
    <property type="component" value="Unassembled WGS sequence"/>
</dbReference>
<evidence type="ECO:0000313" key="3">
    <source>
        <dbReference type="Proteomes" id="UP000186607"/>
    </source>
</evidence>
<proteinExistence type="predicted"/>
<keyword evidence="3" id="KW-1185">Reference proteome</keyword>
<dbReference type="Pfam" id="PF12867">
    <property type="entry name" value="DinB_2"/>
    <property type="match status" value="1"/>
</dbReference>
<dbReference type="STRING" id="249408.BOO71_0012253"/>
<dbReference type="RefSeq" id="WP_075835703.1">
    <property type="nucleotide sequence ID" value="NZ_MSTI01000146.1"/>
</dbReference>
<organism evidence="2 3">
    <name type="scientific">Deinococcus marmoris</name>
    <dbReference type="NCBI Taxonomy" id="249408"/>
    <lineage>
        <taxon>Bacteria</taxon>
        <taxon>Thermotogati</taxon>
        <taxon>Deinococcota</taxon>
        <taxon>Deinococci</taxon>
        <taxon>Deinococcales</taxon>
        <taxon>Deinococcaceae</taxon>
        <taxon>Deinococcus</taxon>
    </lineage>
</organism>
<feature type="domain" description="DinB-like" evidence="1">
    <location>
        <begin position="30"/>
        <end position="126"/>
    </location>
</feature>
<dbReference type="InterPro" id="IPR034660">
    <property type="entry name" value="DinB/YfiT-like"/>
</dbReference>
<dbReference type="AlphaFoldDB" id="A0A1U7NTS0"/>
<dbReference type="EMBL" id="MSTI01000146">
    <property type="protein sequence ID" value="OLV16301.1"/>
    <property type="molecule type" value="Genomic_DNA"/>
</dbReference>
<name>A0A1U7NTS0_9DEIO</name>
<dbReference type="SUPFAM" id="SSF109854">
    <property type="entry name" value="DinB/YfiT-like putative metalloenzymes"/>
    <property type="match status" value="1"/>
</dbReference>
<reference evidence="2 3" key="1">
    <citation type="submission" date="2017-01" db="EMBL/GenBank/DDBJ databases">
        <title>Genome Analysis of Deinococcus marmoris KOPRI26562.</title>
        <authorList>
            <person name="Kim J.H."/>
            <person name="Oh H.-M."/>
        </authorList>
    </citation>
    <scope>NUCLEOTIDE SEQUENCE [LARGE SCALE GENOMIC DNA]</scope>
    <source>
        <strain evidence="2 3">KOPRI26562</strain>
    </source>
</reference>
<gene>
    <name evidence="2" type="ORF">BOO71_0012253</name>
</gene>
<sequence>MTSSAESFSANALATLLDEANHAPWESVRAALALIDGQPHPRVGWLTSHLTATKRDYWTQIAAATNTPAPDDAAGLTRLMAWEVDATRALTAVALQTRLTHSDESMTVSEVLRLNARHTVWHAGQIAALANPTRLA</sequence>